<evidence type="ECO:0000256" key="2">
    <source>
        <dbReference type="ARBA" id="ARBA00022553"/>
    </source>
</evidence>
<evidence type="ECO:0000256" key="3">
    <source>
        <dbReference type="SAM" id="MobiDB-lite"/>
    </source>
</evidence>
<comment type="similarity">
    <text evidence="1">Belongs to the ISF1/MBR1 family.</text>
</comment>
<feature type="region of interest" description="Disordered" evidence="3">
    <location>
        <begin position="212"/>
        <end position="245"/>
    </location>
</feature>
<reference evidence="5" key="1">
    <citation type="submission" date="2015-10" db="EMBL/GenBank/DDBJ databases">
        <authorList>
            <person name="Devillers H."/>
        </authorList>
    </citation>
    <scope>NUCLEOTIDE SEQUENCE [LARGE SCALE GENOMIC DNA]</scope>
</reference>
<accession>A0A0P1KMG2</accession>
<name>A0A0P1KMG2_9SACH</name>
<sequence>MESAEVKDPKKVSCFTKASESTENVCECEDELDIFERFVQDPCMNAWEDLDEEGRPSQWEDDELDPVCEGVEGFARRQIRTSKPCICSNCLRPRRWKTSSTAQDTEEPVLRCSRTNSFMSQLSRQASRQSLPDQGEATCGSPTHPGCSQPSFEIGPSRSDSVSRTRSRSSFGASSAIPAHIYCLERFVTSELDSAAENFCRKDPLTLNTVSPTTSTICSPSGSDSATSPHMAGVLSSSSSTNSAKNNVDIQPVFLSKRKSRVSSIEVSLLNSFS</sequence>
<gene>
    <name evidence="4" type="ORF">LAQU0_S01e11012g</name>
</gene>
<dbReference type="OrthoDB" id="4033526at2759"/>
<dbReference type="AlphaFoldDB" id="A0A0P1KMG2"/>
<dbReference type="EMBL" id="LN890560">
    <property type="protein sequence ID" value="CUS20629.1"/>
    <property type="molecule type" value="Genomic_DNA"/>
</dbReference>
<dbReference type="InterPro" id="IPR031443">
    <property type="entry name" value="Mbr1"/>
</dbReference>
<dbReference type="Proteomes" id="UP000236544">
    <property type="component" value="Unassembled WGS sequence"/>
</dbReference>
<proteinExistence type="inferred from homology"/>
<protein>
    <submittedName>
        <fullName evidence="4">LAQU0S01e11012g1_1</fullName>
    </submittedName>
</protein>
<evidence type="ECO:0000256" key="1">
    <source>
        <dbReference type="ARBA" id="ARBA00008990"/>
    </source>
</evidence>
<dbReference type="Pfam" id="PF17058">
    <property type="entry name" value="MBR1"/>
    <property type="match status" value="1"/>
</dbReference>
<keyword evidence="5" id="KW-1185">Reference proteome</keyword>
<feature type="compositionally biased region" description="Low complexity" evidence="3">
    <location>
        <begin position="157"/>
        <end position="170"/>
    </location>
</feature>
<keyword evidence="2" id="KW-0597">Phosphoprotein</keyword>
<feature type="region of interest" description="Disordered" evidence="3">
    <location>
        <begin position="123"/>
        <end position="170"/>
    </location>
</feature>
<evidence type="ECO:0000313" key="4">
    <source>
        <dbReference type="EMBL" id="CUS20629.1"/>
    </source>
</evidence>
<evidence type="ECO:0000313" key="5">
    <source>
        <dbReference type="Proteomes" id="UP000236544"/>
    </source>
</evidence>
<feature type="compositionally biased region" description="Polar residues" evidence="3">
    <location>
        <begin position="212"/>
        <end position="228"/>
    </location>
</feature>
<organism evidence="4 5">
    <name type="scientific">Lachancea quebecensis</name>
    <dbReference type="NCBI Taxonomy" id="1654605"/>
    <lineage>
        <taxon>Eukaryota</taxon>
        <taxon>Fungi</taxon>
        <taxon>Dikarya</taxon>
        <taxon>Ascomycota</taxon>
        <taxon>Saccharomycotina</taxon>
        <taxon>Saccharomycetes</taxon>
        <taxon>Saccharomycetales</taxon>
        <taxon>Saccharomycetaceae</taxon>
        <taxon>Lachancea</taxon>
    </lineage>
</organism>